<feature type="region of interest" description="Disordered" evidence="2">
    <location>
        <begin position="455"/>
        <end position="474"/>
    </location>
</feature>
<keyword evidence="5" id="KW-1185">Reference proteome</keyword>
<keyword evidence="1" id="KW-0479">Metal-binding</keyword>
<dbReference type="GO" id="GO:0008270">
    <property type="term" value="F:zinc ion binding"/>
    <property type="evidence" value="ECO:0007669"/>
    <property type="project" value="UniProtKB-UniRule"/>
</dbReference>
<dbReference type="Proteomes" id="UP000507245">
    <property type="component" value="Unassembled WGS sequence"/>
</dbReference>
<name>A0A6J5WUK3_PRUAR</name>
<keyword evidence="1" id="KW-0862">Zinc</keyword>
<dbReference type="AlphaFoldDB" id="A0A6J5WUK3"/>
<feature type="domain" description="MULE transposase" evidence="3">
    <location>
        <begin position="40"/>
        <end position="134"/>
    </location>
</feature>
<evidence type="ECO:0000256" key="1">
    <source>
        <dbReference type="RuleBase" id="RU367018"/>
    </source>
</evidence>
<dbReference type="PANTHER" id="PTHR31669:SF283">
    <property type="entry name" value="PROTEIN FAR1-RELATED SEQUENCE"/>
    <property type="match status" value="1"/>
</dbReference>
<evidence type="ECO:0000313" key="4">
    <source>
        <dbReference type="EMBL" id="CAB4305199.1"/>
    </source>
</evidence>
<accession>A0A6J5WUK3</accession>
<proteinExistence type="inferred from homology"/>
<comment type="similarity">
    <text evidence="1">Belongs to the FHY3/FAR1 family.</text>
</comment>
<dbReference type="Pfam" id="PF10551">
    <property type="entry name" value="MULE"/>
    <property type="match status" value="1"/>
</dbReference>
<sequence length="474" mass="55444">MQSGDSNFFYIMDLDQDGRLKNVFWADARSRAAYREFGDVVTFDTTYLTNKYDMPFAPFVGVNHHGHSTLLGCALISSEDTPTFTWLFQSWLTSMFGCAPNGIITDQDRAMQNAIEIVFPNTRHRWCLWHIMKKIPEKFKSYTQYEPIKSSFKSIVYDSLTCDEFEESWNRFTKTYNLQQNEWLDGLYNERRRWVPAFVKDSFWAGMSTTQRSESMHAFFDGYVNSKTTLKQFVEQYENALHNKVEKEKLADFACFNSRVPCKNRYEFERQFQDAFTIDKFKEFMDEFAVYEDVKVWECSKRVIFKVILNEEANEAMEKGCKKMSYKSENIATKSDEKCNTVMGFVNDLKLKLTSNEVVYESNQHETNVNDGATQVDKLEDTSNEGCKILSPRVVRGKGRPPSKRLQSKVEKVIQKRKARNIQMKSNEKKLEKDFGRTKSLGDAFEAKDNIVPTDNLNLHGNDRSNTFHQRWHN</sequence>
<dbReference type="InterPro" id="IPR018289">
    <property type="entry name" value="MULE_transposase_dom"/>
</dbReference>
<dbReference type="InterPro" id="IPR031052">
    <property type="entry name" value="FHY3/FAR1"/>
</dbReference>
<evidence type="ECO:0000259" key="3">
    <source>
        <dbReference type="Pfam" id="PF10551"/>
    </source>
</evidence>
<evidence type="ECO:0000313" key="5">
    <source>
        <dbReference type="Proteomes" id="UP000507245"/>
    </source>
</evidence>
<comment type="subcellular location">
    <subcellularLocation>
        <location evidence="1">Nucleus</location>
    </subcellularLocation>
</comment>
<keyword evidence="1" id="KW-0539">Nucleus</keyword>
<protein>
    <recommendedName>
        <fullName evidence="1">Protein FAR1-RELATED SEQUENCE</fullName>
    </recommendedName>
</protein>
<organism evidence="4 5">
    <name type="scientific">Prunus armeniaca</name>
    <name type="common">Apricot</name>
    <name type="synonym">Armeniaca vulgaris</name>
    <dbReference type="NCBI Taxonomy" id="36596"/>
    <lineage>
        <taxon>Eukaryota</taxon>
        <taxon>Viridiplantae</taxon>
        <taxon>Streptophyta</taxon>
        <taxon>Embryophyta</taxon>
        <taxon>Tracheophyta</taxon>
        <taxon>Spermatophyta</taxon>
        <taxon>Magnoliopsida</taxon>
        <taxon>eudicotyledons</taxon>
        <taxon>Gunneridae</taxon>
        <taxon>Pentapetalae</taxon>
        <taxon>rosids</taxon>
        <taxon>fabids</taxon>
        <taxon>Rosales</taxon>
        <taxon>Rosaceae</taxon>
        <taxon>Amygdaloideae</taxon>
        <taxon>Amygdaleae</taxon>
        <taxon>Prunus</taxon>
    </lineage>
</organism>
<dbReference type="GO" id="GO:0005634">
    <property type="term" value="C:nucleus"/>
    <property type="evidence" value="ECO:0007669"/>
    <property type="project" value="UniProtKB-SubCell"/>
</dbReference>
<dbReference type="OrthoDB" id="747268at2759"/>
<comment type="function">
    <text evidence="1">Putative transcription activator involved in regulating light control of development.</text>
</comment>
<gene>
    <name evidence="4" type="ORF">ORAREDHAP_LOCUS23102</name>
</gene>
<dbReference type="EMBL" id="CAEKKB010000003">
    <property type="protein sequence ID" value="CAB4305199.1"/>
    <property type="molecule type" value="Genomic_DNA"/>
</dbReference>
<dbReference type="GO" id="GO:0006355">
    <property type="term" value="P:regulation of DNA-templated transcription"/>
    <property type="evidence" value="ECO:0007669"/>
    <property type="project" value="UniProtKB-UniRule"/>
</dbReference>
<dbReference type="PANTHER" id="PTHR31669">
    <property type="entry name" value="PROTEIN FAR1-RELATED SEQUENCE 10-RELATED"/>
    <property type="match status" value="1"/>
</dbReference>
<reference evidence="5" key="1">
    <citation type="journal article" date="2020" name="Genome Biol.">
        <title>Gamete binning: chromosome-level and haplotype-resolved genome assembly enabled by high-throughput single-cell sequencing of gamete genomes.</title>
        <authorList>
            <person name="Campoy J.A."/>
            <person name="Sun H."/>
            <person name="Goel M."/>
            <person name="Jiao W.-B."/>
            <person name="Folz-Donahue K."/>
            <person name="Wang N."/>
            <person name="Rubio M."/>
            <person name="Liu C."/>
            <person name="Kukat C."/>
            <person name="Ruiz D."/>
            <person name="Huettel B."/>
            <person name="Schneeberger K."/>
        </authorList>
    </citation>
    <scope>NUCLEOTIDE SEQUENCE [LARGE SCALE GENOMIC DNA]</scope>
    <source>
        <strain evidence="5">cv. Rojo Pasion</strain>
    </source>
</reference>
<keyword evidence="1" id="KW-0863">Zinc-finger</keyword>
<evidence type="ECO:0000256" key="2">
    <source>
        <dbReference type="SAM" id="MobiDB-lite"/>
    </source>
</evidence>